<feature type="signal peptide" evidence="6">
    <location>
        <begin position="1"/>
        <end position="16"/>
    </location>
</feature>
<dbReference type="PANTHER" id="PTHR24039">
    <property type="entry name" value="FIBRILLIN-RELATED"/>
    <property type="match status" value="1"/>
</dbReference>
<evidence type="ECO:0000256" key="1">
    <source>
        <dbReference type="ARBA" id="ARBA00022536"/>
    </source>
</evidence>
<evidence type="ECO:0000256" key="2">
    <source>
        <dbReference type="ARBA" id="ARBA00022729"/>
    </source>
</evidence>
<gene>
    <name evidence="8" type="ORF">NQ315_002972</name>
</gene>
<dbReference type="InterPro" id="IPR049883">
    <property type="entry name" value="NOTCH1_EGF-like"/>
</dbReference>
<feature type="compositionally biased region" description="Low complexity" evidence="5">
    <location>
        <begin position="69"/>
        <end position="84"/>
    </location>
</feature>
<keyword evidence="9" id="KW-1185">Reference proteome</keyword>
<dbReference type="EMBL" id="JANEYG010000010">
    <property type="protein sequence ID" value="KAJ8921357.1"/>
    <property type="molecule type" value="Genomic_DNA"/>
</dbReference>
<keyword evidence="3" id="KW-0677">Repeat</keyword>
<dbReference type="FunFam" id="2.10.25.10:FF:000038">
    <property type="entry name" value="Fibrillin 2"/>
    <property type="match status" value="1"/>
</dbReference>
<dbReference type="CDD" id="cd00054">
    <property type="entry name" value="EGF_CA"/>
    <property type="match status" value="1"/>
</dbReference>
<evidence type="ECO:0000259" key="7">
    <source>
        <dbReference type="SMART" id="SM00179"/>
    </source>
</evidence>
<dbReference type="AlphaFoldDB" id="A0AAV8W4W8"/>
<keyword evidence="1" id="KW-0245">EGF-like domain</keyword>
<feature type="compositionally biased region" description="Basic and acidic residues" evidence="5">
    <location>
        <begin position="110"/>
        <end position="131"/>
    </location>
</feature>
<evidence type="ECO:0000256" key="5">
    <source>
        <dbReference type="SAM" id="MobiDB-lite"/>
    </source>
</evidence>
<feature type="chain" id="PRO_5043843793" description="EGF-like calcium-binding domain-containing protein" evidence="6">
    <location>
        <begin position="17"/>
        <end position="489"/>
    </location>
</feature>
<dbReference type="Gene3D" id="2.10.25.10">
    <property type="entry name" value="Laminin"/>
    <property type="match status" value="1"/>
</dbReference>
<dbReference type="InterPro" id="IPR018097">
    <property type="entry name" value="EGF_Ca-bd_CS"/>
</dbReference>
<feature type="region of interest" description="Disordered" evidence="5">
    <location>
        <begin position="51"/>
        <end position="88"/>
    </location>
</feature>
<dbReference type="Pfam" id="PF07645">
    <property type="entry name" value="EGF_CA"/>
    <property type="match status" value="1"/>
</dbReference>
<feature type="region of interest" description="Disordered" evidence="5">
    <location>
        <begin position="101"/>
        <end position="131"/>
    </location>
</feature>
<evidence type="ECO:0000256" key="3">
    <source>
        <dbReference type="ARBA" id="ARBA00022737"/>
    </source>
</evidence>
<keyword evidence="2 6" id="KW-0732">Signal</keyword>
<accession>A0AAV8W4W8</accession>
<protein>
    <recommendedName>
        <fullName evidence="7">EGF-like calcium-binding domain-containing protein</fullName>
    </recommendedName>
</protein>
<evidence type="ECO:0000256" key="4">
    <source>
        <dbReference type="ARBA" id="ARBA00023157"/>
    </source>
</evidence>
<feature type="compositionally biased region" description="Acidic residues" evidence="5">
    <location>
        <begin position="56"/>
        <end position="66"/>
    </location>
</feature>
<reference evidence="8 9" key="1">
    <citation type="journal article" date="2023" name="Insect Mol. Biol.">
        <title>Genome sequencing provides insights into the evolution of gene families encoding plant cell wall-degrading enzymes in longhorned beetles.</title>
        <authorList>
            <person name="Shin N.R."/>
            <person name="Okamura Y."/>
            <person name="Kirsch R."/>
            <person name="Pauchet Y."/>
        </authorList>
    </citation>
    <scope>NUCLEOTIDE SEQUENCE [LARGE SCALE GENOMIC DNA]</scope>
    <source>
        <strain evidence="8">EAD_L_NR</strain>
    </source>
</reference>
<evidence type="ECO:0000313" key="9">
    <source>
        <dbReference type="Proteomes" id="UP001159042"/>
    </source>
</evidence>
<evidence type="ECO:0000313" key="8">
    <source>
        <dbReference type="EMBL" id="KAJ8921357.1"/>
    </source>
</evidence>
<proteinExistence type="predicted"/>
<dbReference type="SUPFAM" id="SSF57196">
    <property type="entry name" value="EGF/Laminin"/>
    <property type="match status" value="1"/>
</dbReference>
<feature type="domain" description="EGF-like calcium-binding" evidence="7">
    <location>
        <begin position="395"/>
        <end position="438"/>
    </location>
</feature>
<dbReference type="PROSITE" id="PS01187">
    <property type="entry name" value="EGF_CA"/>
    <property type="match status" value="1"/>
</dbReference>
<evidence type="ECO:0000256" key="6">
    <source>
        <dbReference type="SAM" id="SignalP"/>
    </source>
</evidence>
<dbReference type="GO" id="GO:0005509">
    <property type="term" value="F:calcium ion binding"/>
    <property type="evidence" value="ECO:0007669"/>
    <property type="project" value="InterPro"/>
</dbReference>
<feature type="non-terminal residue" evidence="8">
    <location>
        <position position="489"/>
    </location>
</feature>
<keyword evidence="4" id="KW-1015">Disulfide bond</keyword>
<dbReference type="InterPro" id="IPR001881">
    <property type="entry name" value="EGF-like_Ca-bd_dom"/>
</dbReference>
<sequence>MSKVTGCLTILLTVLAVKTKSNVSTTVFSIVSINSTITSEVTLSYVIEPNSTESVNNDDESTEEVNFDTTTSSVNISTSSNSPTDGEDLFNTAEDLGTVIEGDVDTNSTVRDETETDKENATAKEDNRQKASMKDSLRDIAYYLRAYKFNEYDRRYETDSTAAPRRNFKEFPRPPLRSLHWEVHKFCEPSFIGCVEYLLKRIRQVSLKRNDDTAVVMLEQKWTFLNNSQQITQIDEECKKLRDIGDRIAEPFEGPLERFQWRVTASYYMCWYTMKEVPDLKHLHDHCDNFANCLDGNLGPNNKDIRADDSNPFACAIYSFCPDPCCPMKQLTTLKTCWDSKENPCFRGNLPGNRECAVNRSSNVEFRDIVLNRWNVTCRCPKGREWNSRYGMCVDVDECTTGGHACHRKLEACVNLEGSFRCACKWGHVWSTKERKCTPSPALAIIKKSHRIPNEDKNKQPESIIRKLIKIIRRSQASSTHIDKMSFVL</sequence>
<name>A0AAV8W4W8_9CUCU</name>
<organism evidence="8 9">
    <name type="scientific">Exocentrus adspersus</name>
    <dbReference type="NCBI Taxonomy" id="1586481"/>
    <lineage>
        <taxon>Eukaryota</taxon>
        <taxon>Metazoa</taxon>
        <taxon>Ecdysozoa</taxon>
        <taxon>Arthropoda</taxon>
        <taxon>Hexapoda</taxon>
        <taxon>Insecta</taxon>
        <taxon>Pterygota</taxon>
        <taxon>Neoptera</taxon>
        <taxon>Endopterygota</taxon>
        <taxon>Coleoptera</taxon>
        <taxon>Polyphaga</taxon>
        <taxon>Cucujiformia</taxon>
        <taxon>Chrysomeloidea</taxon>
        <taxon>Cerambycidae</taxon>
        <taxon>Lamiinae</taxon>
        <taxon>Acanthocinini</taxon>
        <taxon>Exocentrus</taxon>
    </lineage>
</organism>
<dbReference type="Proteomes" id="UP001159042">
    <property type="component" value="Unassembled WGS sequence"/>
</dbReference>
<comment type="caution">
    <text evidence="8">The sequence shown here is derived from an EMBL/GenBank/DDBJ whole genome shotgun (WGS) entry which is preliminary data.</text>
</comment>
<dbReference type="SMART" id="SM00179">
    <property type="entry name" value="EGF_CA"/>
    <property type="match status" value="1"/>
</dbReference>